<evidence type="ECO:0000256" key="2">
    <source>
        <dbReference type="ARBA" id="ARBA00023125"/>
    </source>
</evidence>
<dbReference type="SUPFAM" id="SSF47413">
    <property type="entry name" value="lambda repressor-like DNA-binding domains"/>
    <property type="match status" value="1"/>
</dbReference>
<keyword evidence="2 5" id="KW-0238">DNA-binding</keyword>
<protein>
    <submittedName>
        <fullName evidence="5">LacI family DNA-binding transcriptional regulator</fullName>
    </submittedName>
</protein>
<accession>A0A845ARU9</accession>
<feature type="domain" description="HTH lacI-type" evidence="4">
    <location>
        <begin position="8"/>
        <end position="62"/>
    </location>
</feature>
<evidence type="ECO:0000313" key="5">
    <source>
        <dbReference type="EMBL" id="MXP31913.1"/>
    </source>
</evidence>
<name>A0A845ARU9_9SPHN</name>
<keyword evidence="3" id="KW-0804">Transcription</keyword>
<dbReference type="CDD" id="cd01392">
    <property type="entry name" value="HTH_LacI"/>
    <property type="match status" value="1"/>
</dbReference>
<dbReference type="Gene3D" id="1.10.260.40">
    <property type="entry name" value="lambda repressor-like DNA-binding domains"/>
    <property type="match status" value="1"/>
</dbReference>
<dbReference type="InterPro" id="IPR046335">
    <property type="entry name" value="LacI/GalR-like_sensor"/>
</dbReference>
<dbReference type="OrthoDB" id="8433438at2"/>
<keyword evidence="6" id="KW-1185">Reference proteome</keyword>
<dbReference type="InterPro" id="IPR010982">
    <property type="entry name" value="Lambda_DNA-bd_dom_sf"/>
</dbReference>
<dbReference type="GO" id="GO:0000976">
    <property type="term" value="F:transcription cis-regulatory region binding"/>
    <property type="evidence" value="ECO:0007669"/>
    <property type="project" value="TreeGrafter"/>
</dbReference>
<keyword evidence="1" id="KW-0805">Transcription regulation</keyword>
<organism evidence="5 6">
    <name type="scientific">Parerythrobacter jejuensis</name>
    <dbReference type="NCBI Taxonomy" id="795812"/>
    <lineage>
        <taxon>Bacteria</taxon>
        <taxon>Pseudomonadati</taxon>
        <taxon>Pseudomonadota</taxon>
        <taxon>Alphaproteobacteria</taxon>
        <taxon>Sphingomonadales</taxon>
        <taxon>Erythrobacteraceae</taxon>
        <taxon>Parerythrobacter</taxon>
    </lineage>
</organism>
<sequence length="338" mass="35644">MSKDERRLTSFDVAARAGVSQSTVSRALSGSPTITEATRTRVIAAARDLGYVVDERAARLRSGKSKTIAVVVIGRAGQGAASVNPFYYSLLGSVCTAAAQQGYQALVSIQSEPEQFFGQFIERGQADAVVVLGTATNRQAWDHFSDYRRVQSNLAFWGAPFDGPGYVRSDNHAGAKLAVERLIAGGYKRIAFVGETDGAQRQFSERYEGYRTTLEAAGLTASEAITAPGETREEQGAGAVAALLESGDGFDAVFSACDAMALGILARLRDAGQSVPEDFGVVGFDGLGVGAHSSPPLTTIEPDFAEAGLNLVEAALGGADDDRDRRVSVHLVERASAR</sequence>
<evidence type="ECO:0000256" key="1">
    <source>
        <dbReference type="ARBA" id="ARBA00023015"/>
    </source>
</evidence>
<dbReference type="InterPro" id="IPR028082">
    <property type="entry name" value="Peripla_BP_I"/>
</dbReference>
<dbReference type="InterPro" id="IPR000843">
    <property type="entry name" value="HTH_LacI"/>
</dbReference>
<proteinExistence type="predicted"/>
<comment type="caution">
    <text evidence="5">The sequence shown here is derived from an EMBL/GenBank/DDBJ whole genome shotgun (WGS) entry which is preliminary data.</text>
</comment>
<evidence type="ECO:0000259" key="4">
    <source>
        <dbReference type="PROSITE" id="PS50932"/>
    </source>
</evidence>
<dbReference type="PROSITE" id="PS50932">
    <property type="entry name" value="HTH_LACI_2"/>
    <property type="match status" value="1"/>
</dbReference>
<dbReference type="EMBL" id="WTYE01000001">
    <property type="protein sequence ID" value="MXP31913.1"/>
    <property type="molecule type" value="Genomic_DNA"/>
</dbReference>
<dbReference type="SUPFAM" id="SSF53822">
    <property type="entry name" value="Periplasmic binding protein-like I"/>
    <property type="match status" value="1"/>
</dbReference>
<dbReference type="Proteomes" id="UP000446786">
    <property type="component" value="Unassembled WGS sequence"/>
</dbReference>
<dbReference type="Pfam" id="PF00356">
    <property type="entry name" value="LacI"/>
    <property type="match status" value="1"/>
</dbReference>
<dbReference type="GO" id="GO:0003700">
    <property type="term" value="F:DNA-binding transcription factor activity"/>
    <property type="evidence" value="ECO:0007669"/>
    <property type="project" value="TreeGrafter"/>
</dbReference>
<evidence type="ECO:0000313" key="6">
    <source>
        <dbReference type="Proteomes" id="UP000446786"/>
    </source>
</evidence>
<dbReference type="PANTHER" id="PTHR30146:SF120">
    <property type="entry name" value="ALANINE RACEMASE"/>
    <property type="match status" value="1"/>
</dbReference>
<reference evidence="5 6" key="1">
    <citation type="submission" date="2019-12" db="EMBL/GenBank/DDBJ databases">
        <title>Genomic-based taxomic classification of the family Erythrobacteraceae.</title>
        <authorList>
            <person name="Xu L."/>
        </authorList>
    </citation>
    <scope>NUCLEOTIDE SEQUENCE [LARGE SCALE GENOMIC DNA]</scope>
    <source>
        <strain evidence="5 6">JCM 16677</strain>
    </source>
</reference>
<gene>
    <name evidence="5" type="ORF">GRI94_08765</name>
</gene>
<dbReference type="RefSeq" id="WP_160779307.1">
    <property type="nucleotide sequence ID" value="NZ_BAAAZF010000001.1"/>
</dbReference>
<dbReference type="Pfam" id="PF13377">
    <property type="entry name" value="Peripla_BP_3"/>
    <property type="match status" value="1"/>
</dbReference>
<dbReference type="AlphaFoldDB" id="A0A845ARU9"/>
<evidence type="ECO:0000256" key="3">
    <source>
        <dbReference type="ARBA" id="ARBA00023163"/>
    </source>
</evidence>
<dbReference type="SMART" id="SM00354">
    <property type="entry name" value="HTH_LACI"/>
    <property type="match status" value="1"/>
</dbReference>
<dbReference type="PANTHER" id="PTHR30146">
    <property type="entry name" value="LACI-RELATED TRANSCRIPTIONAL REPRESSOR"/>
    <property type="match status" value="1"/>
</dbReference>
<dbReference type="Gene3D" id="3.40.50.2300">
    <property type="match status" value="2"/>
</dbReference>